<evidence type="ECO:0000259" key="4">
    <source>
        <dbReference type="Pfam" id="PF03328"/>
    </source>
</evidence>
<dbReference type="InterPro" id="IPR005000">
    <property type="entry name" value="Aldolase/citrate-lyase_domain"/>
</dbReference>
<feature type="domain" description="HpcH/HpaI aldolase/citrate lyase" evidence="4">
    <location>
        <begin position="39"/>
        <end position="246"/>
    </location>
</feature>
<dbReference type="GO" id="GO:0046872">
    <property type="term" value="F:metal ion binding"/>
    <property type="evidence" value="ECO:0007669"/>
    <property type="project" value="UniProtKB-KW"/>
</dbReference>
<dbReference type="GeneID" id="41975023"/>
<gene>
    <name evidence="5" type="ORF">E0L32_007576</name>
</gene>
<evidence type="ECO:0000256" key="1">
    <source>
        <dbReference type="ARBA" id="ARBA00005568"/>
    </source>
</evidence>
<dbReference type="GO" id="GO:0005737">
    <property type="term" value="C:cytoplasm"/>
    <property type="evidence" value="ECO:0007669"/>
    <property type="project" value="TreeGrafter"/>
</dbReference>
<evidence type="ECO:0000313" key="6">
    <source>
        <dbReference type="Proteomes" id="UP000319257"/>
    </source>
</evidence>
<dbReference type="InterPro" id="IPR015813">
    <property type="entry name" value="Pyrv/PenolPyrv_kinase-like_dom"/>
</dbReference>
<dbReference type="AlphaFoldDB" id="A0A507B3F4"/>
<dbReference type="Pfam" id="PF03328">
    <property type="entry name" value="HpcH_HpaI"/>
    <property type="match status" value="1"/>
</dbReference>
<evidence type="ECO:0000256" key="2">
    <source>
        <dbReference type="ARBA" id="ARBA00022723"/>
    </source>
</evidence>
<proteinExistence type="inferred from homology"/>
<dbReference type="OrthoDB" id="1621678at2759"/>
<dbReference type="PANTHER" id="PTHR30502:SF0">
    <property type="entry name" value="PHOSPHOENOLPYRUVATE CARBOXYLASE FAMILY PROTEIN"/>
    <property type="match status" value="1"/>
</dbReference>
<keyword evidence="2" id="KW-0479">Metal-binding</keyword>
<keyword evidence="3" id="KW-0456">Lyase</keyword>
<name>A0A507B3F4_9PEZI</name>
<comment type="similarity">
    <text evidence="1">Belongs to the HpcH/HpaI aldolase family.</text>
</comment>
<dbReference type="InParanoid" id="A0A507B3F4"/>
<evidence type="ECO:0000313" key="5">
    <source>
        <dbReference type="EMBL" id="TPX11839.1"/>
    </source>
</evidence>
<dbReference type="Proteomes" id="UP000319257">
    <property type="component" value="Unassembled WGS sequence"/>
</dbReference>
<dbReference type="EMBL" id="SKBQ01000046">
    <property type="protein sequence ID" value="TPX11839.1"/>
    <property type="molecule type" value="Genomic_DNA"/>
</dbReference>
<dbReference type="Gene3D" id="3.20.20.60">
    <property type="entry name" value="Phosphoenolpyruvate-binding domains"/>
    <property type="match status" value="1"/>
</dbReference>
<reference evidence="5 6" key="1">
    <citation type="submission" date="2019-06" db="EMBL/GenBank/DDBJ databases">
        <title>Draft genome sequence of the filamentous fungus Phialemoniopsis curvata isolated from diesel fuel.</title>
        <authorList>
            <person name="Varaljay V.A."/>
            <person name="Lyon W.J."/>
            <person name="Crouch A.L."/>
            <person name="Drake C.E."/>
            <person name="Hollomon J.M."/>
            <person name="Nadeau L.J."/>
            <person name="Nunn H.S."/>
            <person name="Stevenson B.S."/>
            <person name="Bojanowski C.L."/>
            <person name="Crookes-Goodson W.J."/>
        </authorList>
    </citation>
    <scope>NUCLEOTIDE SEQUENCE [LARGE SCALE GENOMIC DNA]</scope>
    <source>
        <strain evidence="5 6">D216</strain>
    </source>
</reference>
<dbReference type="SUPFAM" id="SSF51621">
    <property type="entry name" value="Phosphoenolpyruvate/pyruvate domain"/>
    <property type="match status" value="1"/>
</dbReference>
<comment type="caution">
    <text evidence="5">The sequence shown here is derived from an EMBL/GenBank/DDBJ whole genome shotgun (WGS) entry which is preliminary data.</text>
</comment>
<dbReference type="PANTHER" id="PTHR30502">
    <property type="entry name" value="2-KETO-3-DEOXY-L-RHAMNONATE ALDOLASE"/>
    <property type="match status" value="1"/>
</dbReference>
<dbReference type="InterPro" id="IPR040442">
    <property type="entry name" value="Pyrv_kinase-like_dom_sf"/>
</dbReference>
<dbReference type="GO" id="GO:0016832">
    <property type="term" value="F:aldehyde-lyase activity"/>
    <property type="evidence" value="ECO:0007669"/>
    <property type="project" value="TreeGrafter"/>
</dbReference>
<accession>A0A507B3F4</accession>
<sequence length="271" mass="29143">MPFKTPVRTALQEHPTSWGFWLTVANSTVARTLLASSKTAPDGGFSWVLVDAEHGLIADNHYYDLNQAVSSMNASPIIRIPWGEEWMIKRALDSGAHGILVPMCHTPEDAAKIVKYCKYPPTGTRGYGPLYSTHAFSELSAAEYDAGADKELVIGVQIESQSGVDNVEAIAKVDGLDMLLIGPFDLALQMGVTRFGPDHEAAIERIRKAAKDAGKIAAIFCTTGEQAKMRADQGFDMVSVITDVGLLGEAMARELNNAKGKGASGEKRAGY</sequence>
<dbReference type="RefSeq" id="XP_030993550.1">
    <property type="nucleotide sequence ID" value="XM_031142335.1"/>
</dbReference>
<evidence type="ECO:0000256" key="3">
    <source>
        <dbReference type="ARBA" id="ARBA00023239"/>
    </source>
</evidence>
<dbReference type="InterPro" id="IPR050251">
    <property type="entry name" value="HpcH-HpaI_aldolase"/>
</dbReference>
<keyword evidence="6" id="KW-1185">Reference proteome</keyword>
<dbReference type="STRING" id="1093900.A0A507B3F4"/>
<protein>
    <recommendedName>
        <fullName evidence="4">HpcH/HpaI aldolase/citrate lyase domain-containing protein</fullName>
    </recommendedName>
</protein>
<organism evidence="5 6">
    <name type="scientific">Thyridium curvatum</name>
    <dbReference type="NCBI Taxonomy" id="1093900"/>
    <lineage>
        <taxon>Eukaryota</taxon>
        <taxon>Fungi</taxon>
        <taxon>Dikarya</taxon>
        <taxon>Ascomycota</taxon>
        <taxon>Pezizomycotina</taxon>
        <taxon>Sordariomycetes</taxon>
        <taxon>Sordariomycetidae</taxon>
        <taxon>Thyridiales</taxon>
        <taxon>Thyridiaceae</taxon>
        <taxon>Thyridium</taxon>
    </lineage>
</organism>